<evidence type="ECO:0008006" key="6">
    <source>
        <dbReference type="Google" id="ProtNLM"/>
    </source>
</evidence>
<dbReference type="Pfam" id="PF12796">
    <property type="entry name" value="Ank_2"/>
    <property type="match status" value="1"/>
</dbReference>
<evidence type="ECO:0000256" key="3">
    <source>
        <dbReference type="PROSITE-ProRule" id="PRU00023"/>
    </source>
</evidence>
<proteinExistence type="predicted"/>
<feature type="repeat" description="ANK" evidence="3">
    <location>
        <begin position="64"/>
        <end position="96"/>
    </location>
</feature>
<dbReference type="Proteomes" id="UP001163387">
    <property type="component" value="Chromosome"/>
</dbReference>
<dbReference type="PANTHER" id="PTHR23206">
    <property type="entry name" value="MASK PROTEIN"/>
    <property type="match status" value="1"/>
</dbReference>
<keyword evidence="2 3" id="KW-0040">ANK repeat</keyword>
<accession>A0ABN6T0S1</accession>
<keyword evidence="5" id="KW-1185">Reference proteome</keyword>
<reference evidence="4 5" key="1">
    <citation type="journal article" date="2022" name="Front. Microbiol.">
        <title>Male-killing mechanisms vary between Spiroplasma species.</title>
        <authorList>
            <person name="Arai H."/>
            <person name="Inoue M."/>
            <person name="Kageyama D."/>
        </authorList>
    </citation>
    <scope>NUCLEOTIDE SEQUENCE [LARGE SCALE GENOMIC DNA]</scope>
    <source>
        <strain evidence="5">sHm</strain>
    </source>
</reference>
<dbReference type="InterPro" id="IPR051631">
    <property type="entry name" value="Ankyrin-KH/SAM_domain"/>
</dbReference>
<dbReference type="InterPro" id="IPR002110">
    <property type="entry name" value="Ankyrin_rpt"/>
</dbReference>
<dbReference type="EMBL" id="AP026933">
    <property type="protein sequence ID" value="BDT03581.1"/>
    <property type="molecule type" value="Genomic_DNA"/>
</dbReference>
<feature type="repeat" description="ANK" evidence="3">
    <location>
        <begin position="31"/>
        <end position="63"/>
    </location>
</feature>
<evidence type="ECO:0000313" key="4">
    <source>
        <dbReference type="EMBL" id="BDT03581.1"/>
    </source>
</evidence>
<dbReference type="PANTHER" id="PTHR23206:SF8">
    <property type="entry name" value="ANKYRIN REPEAT AND KH DOMAIN-CONTAINING 1"/>
    <property type="match status" value="1"/>
</dbReference>
<dbReference type="Gene3D" id="1.25.40.20">
    <property type="entry name" value="Ankyrin repeat-containing domain"/>
    <property type="match status" value="2"/>
</dbReference>
<evidence type="ECO:0000256" key="1">
    <source>
        <dbReference type="ARBA" id="ARBA00022737"/>
    </source>
</evidence>
<dbReference type="SMART" id="SM00248">
    <property type="entry name" value="ANK"/>
    <property type="match status" value="3"/>
</dbReference>
<sequence length="152" mass="16832">MPKNKFLTAIEEGDLQTVKTLLFDSDNNKFDMEGALITAADYGHIEIVRFLIQNNTDINHINSTKDTALTLAAEQGHTEIVNLLITNGANVNHKTKFGNTALTKAAKNGHLNVVDLLIANDADINQINLRGETALIRAQKQKLEWQPFLEPV</sequence>
<dbReference type="Pfam" id="PF00023">
    <property type="entry name" value="Ank"/>
    <property type="match status" value="1"/>
</dbReference>
<organism evidence="4 5">
    <name type="scientific">Spiroplasma ixodetis</name>
    <dbReference type="NCBI Taxonomy" id="2141"/>
    <lineage>
        <taxon>Bacteria</taxon>
        <taxon>Bacillati</taxon>
        <taxon>Mycoplasmatota</taxon>
        <taxon>Mollicutes</taxon>
        <taxon>Entomoplasmatales</taxon>
        <taxon>Spiroplasmataceae</taxon>
        <taxon>Spiroplasma</taxon>
    </lineage>
</organism>
<dbReference type="RefSeq" id="WP_281749511.1">
    <property type="nucleotide sequence ID" value="NZ_AP026933.1"/>
</dbReference>
<dbReference type="InterPro" id="IPR036770">
    <property type="entry name" value="Ankyrin_rpt-contain_sf"/>
</dbReference>
<feature type="repeat" description="ANK" evidence="3">
    <location>
        <begin position="97"/>
        <end position="129"/>
    </location>
</feature>
<protein>
    <recommendedName>
        <fullName evidence="6">Ankyrin repeat domain-containing protein</fullName>
    </recommendedName>
</protein>
<dbReference type="PROSITE" id="PS50297">
    <property type="entry name" value="ANK_REP_REGION"/>
    <property type="match status" value="2"/>
</dbReference>
<name>A0ABN6T0S1_9MOLU</name>
<dbReference type="PROSITE" id="PS50088">
    <property type="entry name" value="ANK_REPEAT"/>
    <property type="match status" value="3"/>
</dbReference>
<dbReference type="SUPFAM" id="SSF48403">
    <property type="entry name" value="Ankyrin repeat"/>
    <property type="match status" value="1"/>
</dbReference>
<evidence type="ECO:0000313" key="5">
    <source>
        <dbReference type="Proteomes" id="UP001163387"/>
    </source>
</evidence>
<keyword evidence="1" id="KW-0677">Repeat</keyword>
<gene>
    <name evidence="4" type="ORF">SHM_12270</name>
</gene>
<evidence type="ECO:0000256" key="2">
    <source>
        <dbReference type="ARBA" id="ARBA00023043"/>
    </source>
</evidence>